<evidence type="ECO:0000313" key="3">
    <source>
        <dbReference type="EMBL" id="GAA4650943.1"/>
    </source>
</evidence>
<evidence type="ECO:0008006" key="5">
    <source>
        <dbReference type="Google" id="ProtNLM"/>
    </source>
</evidence>
<dbReference type="RefSeq" id="WP_345197222.1">
    <property type="nucleotide sequence ID" value="NZ_BAABFL010000429.1"/>
</dbReference>
<evidence type="ECO:0000256" key="2">
    <source>
        <dbReference type="SAM" id="SignalP"/>
    </source>
</evidence>
<evidence type="ECO:0000313" key="4">
    <source>
        <dbReference type="Proteomes" id="UP001500604"/>
    </source>
</evidence>
<organism evidence="3 4">
    <name type="scientific">Kistimonas scapharcae</name>
    <dbReference type="NCBI Taxonomy" id="1036133"/>
    <lineage>
        <taxon>Bacteria</taxon>
        <taxon>Pseudomonadati</taxon>
        <taxon>Pseudomonadota</taxon>
        <taxon>Gammaproteobacteria</taxon>
        <taxon>Oceanospirillales</taxon>
        <taxon>Endozoicomonadaceae</taxon>
        <taxon>Kistimonas</taxon>
    </lineage>
</organism>
<dbReference type="EMBL" id="BAABFL010000429">
    <property type="protein sequence ID" value="GAA4650943.1"/>
    <property type="molecule type" value="Genomic_DNA"/>
</dbReference>
<feature type="compositionally biased region" description="Basic and acidic residues" evidence="1">
    <location>
        <begin position="371"/>
        <end position="382"/>
    </location>
</feature>
<feature type="chain" id="PRO_5046930982" description="Curli production assembly/transport component CsgG" evidence="2">
    <location>
        <begin position="21"/>
        <end position="392"/>
    </location>
</feature>
<feature type="signal peptide" evidence="2">
    <location>
        <begin position="1"/>
        <end position="20"/>
    </location>
</feature>
<name>A0ABP8V3Z0_9GAMM</name>
<proteinExistence type="predicted"/>
<reference evidence="4" key="1">
    <citation type="journal article" date="2019" name="Int. J. Syst. Evol. Microbiol.">
        <title>The Global Catalogue of Microorganisms (GCM) 10K type strain sequencing project: providing services to taxonomists for standard genome sequencing and annotation.</title>
        <authorList>
            <consortium name="The Broad Institute Genomics Platform"/>
            <consortium name="The Broad Institute Genome Sequencing Center for Infectious Disease"/>
            <person name="Wu L."/>
            <person name="Ma J."/>
        </authorList>
    </citation>
    <scope>NUCLEOTIDE SEQUENCE [LARGE SCALE GENOMIC DNA]</scope>
    <source>
        <strain evidence="4">JCM 17805</strain>
    </source>
</reference>
<keyword evidence="2" id="KW-0732">Signal</keyword>
<dbReference type="Proteomes" id="UP001500604">
    <property type="component" value="Unassembled WGS sequence"/>
</dbReference>
<accession>A0ABP8V3Z0</accession>
<protein>
    <recommendedName>
        <fullName evidence="5">Curli production assembly/transport component CsgG</fullName>
    </recommendedName>
</protein>
<gene>
    <name evidence="3" type="ORF">GCM10023116_32260</name>
</gene>
<evidence type="ECO:0000256" key="1">
    <source>
        <dbReference type="SAM" id="MobiDB-lite"/>
    </source>
</evidence>
<keyword evidence="4" id="KW-1185">Reference proteome</keyword>
<feature type="region of interest" description="Disordered" evidence="1">
    <location>
        <begin position="371"/>
        <end position="392"/>
    </location>
</feature>
<comment type="caution">
    <text evidence="3">The sequence shown here is derived from an EMBL/GenBank/DDBJ whole genome shotgun (WGS) entry which is preliminary data.</text>
</comment>
<sequence length="392" mass="43332">MRWLNSIMAMLLLSAPFAMAATVEVDVTGRGLSEAVAVEQGLIEAIRQVNGTDINSVQSTLRQQSRTNGEKETHVESVQGSLLKAKGLIAGYDINDSQCSEAGCEVRLSVRVHQYKAAGMAATNRRKLAVLPFKGSNARFNQRVTEQLQEQLVQSRRFAILDRTHEREFNAEKSLWASENTPVAEKSRLGQVLGLDYMIVGTVKDASVRRWTETVSLTGESRQHARTRAEVRYEIIEVATRQVKWSDTVKMEQNGSSLDQTAVLVAKKVSEQALDNIFPLRVVAVSNGSVILNQGGKTMKQGDRFSIYSLGEKLIDPYTNEVLGRTETKIATVRVVSVSAKMAYAEIVSGSIDDIRVKQIARKLPPLKNTRKVESAPKKESEQLPEEGGVFL</sequence>
<dbReference type="Gene3D" id="3.40.50.10610">
    <property type="entry name" value="ABC-type transport auxiliary lipoprotein component"/>
    <property type="match status" value="1"/>
</dbReference>